<accession>A0AA48HN98</accession>
<dbReference type="InterPro" id="IPR045034">
    <property type="entry name" value="O-acyltransferase_WSD1-like"/>
</dbReference>
<dbReference type="Pfam" id="PF03007">
    <property type="entry name" value="WS_DGAT_cat"/>
    <property type="match status" value="1"/>
</dbReference>
<dbReference type="GO" id="GO:0004144">
    <property type="term" value="F:diacylglycerol O-acyltransferase activity"/>
    <property type="evidence" value="ECO:0007669"/>
    <property type="project" value="UniProtKB-EC"/>
</dbReference>
<comment type="pathway">
    <text evidence="1">Glycerolipid metabolism; triacylglycerol biosynthesis.</text>
</comment>
<keyword evidence="7" id="KW-0319">Glycerol metabolism</keyword>
<feature type="domain" description="O-acyltransferase WSD1 C-terminal" evidence="13">
    <location>
        <begin position="310"/>
        <end position="461"/>
    </location>
</feature>
<evidence type="ECO:0000256" key="9">
    <source>
        <dbReference type="ARBA" id="ARBA00023315"/>
    </source>
</evidence>
<keyword evidence="8" id="KW-0443">Lipid metabolism</keyword>
<comment type="similarity">
    <text evidence="3">Belongs to the long-chain O-acyltransferase family.</text>
</comment>
<dbReference type="KEGG" id="pmaw:MACH26_11580"/>
<dbReference type="RefSeq" id="WP_338291621.1">
    <property type="nucleotide sequence ID" value="NZ_AP027272.1"/>
</dbReference>
<comment type="pathway">
    <text evidence="2">Lipid metabolism.</text>
</comment>
<evidence type="ECO:0000256" key="4">
    <source>
        <dbReference type="ARBA" id="ARBA00013244"/>
    </source>
</evidence>
<dbReference type="InterPro" id="IPR023213">
    <property type="entry name" value="CAT-like_dom_sf"/>
</dbReference>
<dbReference type="SUPFAM" id="SSF52777">
    <property type="entry name" value="CoA-dependent acyltransferases"/>
    <property type="match status" value="1"/>
</dbReference>
<dbReference type="Gene3D" id="3.30.559.10">
    <property type="entry name" value="Chloramphenicol acetyltransferase-like domain"/>
    <property type="match status" value="1"/>
</dbReference>
<keyword evidence="6" id="KW-0808">Transferase</keyword>
<keyword evidence="15" id="KW-1185">Reference proteome</keyword>
<evidence type="ECO:0000256" key="8">
    <source>
        <dbReference type="ARBA" id="ARBA00023098"/>
    </source>
</evidence>
<sequence>MQALSGLDASFLFLETNKIPMHIGGVAILEGTLDFEHFKQFLQERVHTVPRLTEKLVTSPLNVDRPHWSYDKDFDLNLHIHRTALPRPGGWAELRYLASKVFSLKLDRDRPLWEFTFVEGIDCIPQVPEGSVALISKIHHSAFDGKSGAQLMSMLFDVSPKPRKVPPAVERKKDKVPGAISMLTQGAYNLASRTTKLPGLLWETGKATVKTSYISKVHGIDMPTLPFTAPPTRFNDIAGPERIWDSSILDLGRVKAIRKAVKDATLNDVVLTICAGGLRRYLMEKNELPDKPLVAMVPVSTRTDDQKNDMGNQVTAMYIQLATNEADPIKRLETIHINTVIGKLYHEAVDAESLMGFAEVIPFGLAGVAARYYSRANIAKKHNPIFNLIITNVPGPQIPLYMAGHKLHVNMGTAPIIDGMGLIMPVFSYNGSISISATSASNLMPDMKQFVRYVRESANELEAAAMEALQQQPADEPIAKNTTEDDTTKK</sequence>
<evidence type="ECO:0000259" key="13">
    <source>
        <dbReference type="Pfam" id="PF06974"/>
    </source>
</evidence>
<comment type="catalytic activity">
    <reaction evidence="10">
        <text>an acyl-CoA + a 1,2-diacyl-sn-glycerol = a triacyl-sn-glycerol + CoA</text>
        <dbReference type="Rhea" id="RHEA:10868"/>
        <dbReference type="ChEBI" id="CHEBI:17815"/>
        <dbReference type="ChEBI" id="CHEBI:57287"/>
        <dbReference type="ChEBI" id="CHEBI:58342"/>
        <dbReference type="ChEBI" id="CHEBI:64615"/>
        <dbReference type="EC" id="2.3.1.20"/>
    </reaction>
</comment>
<evidence type="ECO:0000259" key="12">
    <source>
        <dbReference type="Pfam" id="PF03007"/>
    </source>
</evidence>
<reference evidence="14" key="1">
    <citation type="submission" date="2023-01" db="EMBL/GenBank/DDBJ databases">
        <title>Complete genome sequence of Planctobacterium marinum strain Dej080120_11.</title>
        <authorList>
            <person name="Ueki S."/>
            <person name="Maruyama F."/>
        </authorList>
    </citation>
    <scope>NUCLEOTIDE SEQUENCE</scope>
    <source>
        <strain evidence="14">Dej080120_11</strain>
    </source>
</reference>
<organism evidence="14 15">
    <name type="scientific">Planctobacterium marinum</name>
    <dbReference type="NCBI Taxonomy" id="1631968"/>
    <lineage>
        <taxon>Bacteria</taxon>
        <taxon>Pseudomonadati</taxon>
        <taxon>Pseudomonadota</taxon>
        <taxon>Gammaproteobacteria</taxon>
        <taxon>Alteromonadales</taxon>
        <taxon>Alteromonadaceae</taxon>
        <taxon>Planctobacterium</taxon>
    </lineage>
</organism>
<feature type="domain" description="O-acyltransferase WSD1-like N-terminal" evidence="12">
    <location>
        <begin position="4"/>
        <end position="270"/>
    </location>
</feature>
<evidence type="ECO:0000256" key="10">
    <source>
        <dbReference type="ARBA" id="ARBA00048109"/>
    </source>
</evidence>
<name>A0AA48HN98_9ALTE</name>
<evidence type="ECO:0000313" key="15">
    <source>
        <dbReference type="Proteomes" id="UP001333710"/>
    </source>
</evidence>
<feature type="region of interest" description="Disordered" evidence="11">
    <location>
        <begin position="466"/>
        <end position="490"/>
    </location>
</feature>
<dbReference type="GO" id="GO:0071731">
    <property type="term" value="P:response to nitric oxide"/>
    <property type="evidence" value="ECO:0007669"/>
    <property type="project" value="TreeGrafter"/>
</dbReference>
<dbReference type="GO" id="GO:0001666">
    <property type="term" value="P:response to hypoxia"/>
    <property type="evidence" value="ECO:0007669"/>
    <property type="project" value="TreeGrafter"/>
</dbReference>
<dbReference type="Proteomes" id="UP001333710">
    <property type="component" value="Chromosome"/>
</dbReference>
<keyword evidence="9" id="KW-0012">Acyltransferase</keyword>
<dbReference type="GO" id="GO:0006071">
    <property type="term" value="P:glycerol metabolic process"/>
    <property type="evidence" value="ECO:0007669"/>
    <property type="project" value="UniProtKB-KW"/>
</dbReference>
<dbReference type="EC" id="2.3.1.20" evidence="4"/>
<proteinExistence type="inferred from homology"/>
<gene>
    <name evidence="14" type="ORF">MACH26_11580</name>
</gene>
<dbReference type="GO" id="GO:0019432">
    <property type="term" value="P:triglyceride biosynthetic process"/>
    <property type="evidence" value="ECO:0007669"/>
    <property type="project" value="TreeGrafter"/>
</dbReference>
<evidence type="ECO:0000256" key="7">
    <source>
        <dbReference type="ARBA" id="ARBA00022798"/>
    </source>
</evidence>
<dbReference type="EMBL" id="AP027272">
    <property type="protein sequence ID" value="BDX05637.1"/>
    <property type="molecule type" value="Genomic_DNA"/>
</dbReference>
<evidence type="ECO:0000256" key="11">
    <source>
        <dbReference type="SAM" id="MobiDB-lite"/>
    </source>
</evidence>
<dbReference type="NCBIfam" id="TIGR02946">
    <property type="entry name" value="acyl_WS_DGAT"/>
    <property type="match status" value="1"/>
</dbReference>
<dbReference type="GO" id="GO:0051701">
    <property type="term" value="P:biological process involved in interaction with host"/>
    <property type="evidence" value="ECO:0007669"/>
    <property type="project" value="TreeGrafter"/>
</dbReference>
<evidence type="ECO:0000256" key="3">
    <source>
        <dbReference type="ARBA" id="ARBA00009587"/>
    </source>
</evidence>
<evidence type="ECO:0000256" key="2">
    <source>
        <dbReference type="ARBA" id="ARBA00005189"/>
    </source>
</evidence>
<dbReference type="PANTHER" id="PTHR31650:SF1">
    <property type="entry name" value="WAX ESTER SYNTHASE_DIACYLGLYCEROL ACYLTRANSFERASE 4-RELATED"/>
    <property type="match status" value="1"/>
</dbReference>
<dbReference type="InterPro" id="IPR009721">
    <property type="entry name" value="O-acyltransferase_WSD1_C"/>
</dbReference>
<dbReference type="AlphaFoldDB" id="A0AA48HN98"/>
<evidence type="ECO:0000256" key="5">
    <source>
        <dbReference type="ARBA" id="ARBA00022516"/>
    </source>
</evidence>
<dbReference type="InterPro" id="IPR004255">
    <property type="entry name" value="O-acyltransferase_WSD1_N"/>
</dbReference>
<dbReference type="GO" id="GO:0005886">
    <property type="term" value="C:plasma membrane"/>
    <property type="evidence" value="ECO:0007669"/>
    <property type="project" value="TreeGrafter"/>
</dbReference>
<dbReference type="InterPro" id="IPR014292">
    <property type="entry name" value="Acyl_transf_WS/DGAT"/>
</dbReference>
<evidence type="ECO:0000256" key="1">
    <source>
        <dbReference type="ARBA" id="ARBA00004771"/>
    </source>
</evidence>
<dbReference type="Pfam" id="PF06974">
    <property type="entry name" value="WS_DGAT_C"/>
    <property type="match status" value="1"/>
</dbReference>
<evidence type="ECO:0000313" key="14">
    <source>
        <dbReference type="EMBL" id="BDX05637.1"/>
    </source>
</evidence>
<dbReference type="PANTHER" id="PTHR31650">
    <property type="entry name" value="O-ACYLTRANSFERASE (WSD1-LIKE) FAMILY PROTEIN"/>
    <property type="match status" value="1"/>
</dbReference>
<protein>
    <recommendedName>
        <fullName evidence="4">diacylglycerol O-acyltransferase</fullName>
        <ecNumber evidence="4">2.3.1.20</ecNumber>
    </recommendedName>
</protein>
<keyword evidence="5" id="KW-0444">Lipid biosynthesis</keyword>
<evidence type="ECO:0000256" key="6">
    <source>
        <dbReference type="ARBA" id="ARBA00022679"/>
    </source>
</evidence>